<accession>H1DGK6</accession>
<keyword evidence="4" id="KW-0472">Membrane</keyword>
<comment type="subcellular location">
    <subcellularLocation>
        <location evidence="1">Cell outer membrane</location>
    </subcellularLocation>
</comment>
<dbReference type="InterPro" id="IPR051906">
    <property type="entry name" value="TolC-like"/>
</dbReference>
<proteinExistence type="predicted"/>
<organism evidence="7 8">
    <name type="scientific">Odoribacter laneus YIT 12061</name>
    <dbReference type="NCBI Taxonomy" id="742817"/>
    <lineage>
        <taxon>Bacteria</taxon>
        <taxon>Pseudomonadati</taxon>
        <taxon>Bacteroidota</taxon>
        <taxon>Bacteroidia</taxon>
        <taxon>Bacteroidales</taxon>
        <taxon>Odoribacteraceae</taxon>
        <taxon>Odoribacter</taxon>
    </lineage>
</organism>
<dbReference type="Proteomes" id="UP000004892">
    <property type="component" value="Unassembled WGS sequence"/>
</dbReference>
<dbReference type="GO" id="GO:0015288">
    <property type="term" value="F:porin activity"/>
    <property type="evidence" value="ECO:0007669"/>
    <property type="project" value="TreeGrafter"/>
</dbReference>
<keyword evidence="6" id="KW-0175">Coiled coil</keyword>
<evidence type="ECO:0000313" key="8">
    <source>
        <dbReference type="Proteomes" id="UP000004892"/>
    </source>
</evidence>
<evidence type="ECO:0008006" key="9">
    <source>
        <dbReference type="Google" id="ProtNLM"/>
    </source>
</evidence>
<keyword evidence="5" id="KW-0998">Cell outer membrane</keyword>
<dbReference type="PANTHER" id="PTHR30026">
    <property type="entry name" value="OUTER MEMBRANE PROTEIN TOLC"/>
    <property type="match status" value="1"/>
</dbReference>
<keyword evidence="3" id="KW-0812">Transmembrane</keyword>
<dbReference type="RefSeq" id="WP_009136540.1">
    <property type="nucleotide sequence ID" value="NZ_JH594596.1"/>
</dbReference>
<dbReference type="HOGENOM" id="CLU_044831_0_0_10"/>
<evidence type="ECO:0000256" key="6">
    <source>
        <dbReference type="SAM" id="Coils"/>
    </source>
</evidence>
<dbReference type="Gene3D" id="1.20.1600.10">
    <property type="entry name" value="Outer membrane efflux proteins (OEP)"/>
    <property type="match status" value="1"/>
</dbReference>
<dbReference type="eggNOG" id="COG1538">
    <property type="taxonomic scope" value="Bacteria"/>
</dbReference>
<dbReference type="PANTHER" id="PTHR30026:SF20">
    <property type="entry name" value="OUTER MEMBRANE PROTEIN TOLC"/>
    <property type="match status" value="1"/>
</dbReference>
<gene>
    <name evidence="7" type="ORF">HMPREF9449_01392</name>
</gene>
<reference evidence="7 8" key="1">
    <citation type="submission" date="2012-01" db="EMBL/GenBank/DDBJ databases">
        <title>The Genome Sequence of Odoribacter laneus YIT 12061.</title>
        <authorList>
            <consortium name="The Broad Institute Genome Sequencing Platform"/>
            <person name="Earl A."/>
            <person name="Ward D."/>
            <person name="Feldgarden M."/>
            <person name="Gevers D."/>
            <person name="Morotomi M."/>
            <person name="Young S.K."/>
            <person name="Zeng Q."/>
            <person name="Gargeya S."/>
            <person name="Fitzgerald M."/>
            <person name="Haas B."/>
            <person name="Abouelleil A."/>
            <person name="Alvarado L."/>
            <person name="Arachchi H.M."/>
            <person name="Berlin A."/>
            <person name="Chapman S.B."/>
            <person name="Gearin G."/>
            <person name="Goldberg J."/>
            <person name="Griggs A."/>
            <person name="Gujja S."/>
            <person name="Hansen M."/>
            <person name="Heiman D."/>
            <person name="Howarth C."/>
            <person name="Larimer J."/>
            <person name="Lui A."/>
            <person name="MacDonald P.J.P."/>
            <person name="McCowen C."/>
            <person name="Montmayeur A."/>
            <person name="Murphy C."/>
            <person name="Neiman D."/>
            <person name="Pearson M."/>
            <person name="Priest M."/>
            <person name="Roberts A."/>
            <person name="Saif S."/>
            <person name="Shea T."/>
            <person name="Sisk P."/>
            <person name="Stolte C."/>
            <person name="Sykes S."/>
            <person name="Wortman J."/>
            <person name="Nusbaum C."/>
            <person name="Birren B."/>
        </authorList>
    </citation>
    <scope>NUCLEOTIDE SEQUENCE [LARGE SCALE GENOMIC DNA]</scope>
    <source>
        <strain evidence="7 8">YIT 12061</strain>
    </source>
</reference>
<evidence type="ECO:0000256" key="4">
    <source>
        <dbReference type="ARBA" id="ARBA00023136"/>
    </source>
</evidence>
<dbReference type="GO" id="GO:0015562">
    <property type="term" value="F:efflux transmembrane transporter activity"/>
    <property type="evidence" value="ECO:0007669"/>
    <property type="project" value="InterPro"/>
</dbReference>
<protein>
    <recommendedName>
        <fullName evidence="9">TolC family protein</fullName>
    </recommendedName>
</protein>
<keyword evidence="2" id="KW-1134">Transmembrane beta strand</keyword>
<dbReference type="GO" id="GO:1990281">
    <property type="term" value="C:efflux pump complex"/>
    <property type="evidence" value="ECO:0007669"/>
    <property type="project" value="TreeGrafter"/>
</dbReference>
<evidence type="ECO:0000256" key="1">
    <source>
        <dbReference type="ARBA" id="ARBA00004442"/>
    </source>
</evidence>
<dbReference type="STRING" id="742817.HMPREF9449_01392"/>
<dbReference type="PATRIC" id="fig|742817.3.peg.1476"/>
<sequence length="501" mass="58026">MKSIVLLATFFLFQQVYSQEKRQAELTLTEHLNLQEVITLARQRSTDAILYRHQFLSAYWQYRSFRAELLPSLNLGLVAPNFSHSLVALQNSETGEYKYVQDYAMRNSVNLSIDQNIAATGGKVALYSSLERLDQFEPQRYHLYNTNPVSITYTQPIFGSFNKLKWDKKIEPEAYERAKINYLEAMEGVTVKAVDLFFTLVSAQQKMKMARTNYQNTEKNYHIAQERFKIGTVTQNDLMQLELRMLNDGMTISQMETEVKTAQFELASFLGYPQSGVNFELTLPETIPPLNLNYSDVYELSIRNTSFKLDQKILLLRAEMAIAQAKANRGAQAEFFAQFGLNQSAAELNGSYRNPQDQENVRLGIQIPLMDWGMGKGRVKTAQSQMNVIQTQIKQQLTDHQQDIMIRVLQFNNQATQCRISEKANEVAQKRYDLSMELFKKGTLSVLEFNTAQTEKDEAVSRFITEVYNYWKYYYSLQQSTLYNFLETRNISEDFDKLIQN</sequence>
<keyword evidence="8" id="KW-1185">Reference proteome</keyword>
<evidence type="ECO:0000256" key="5">
    <source>
        <dbReference type="ARBA" id="ARBA00023237"/>
    </source>
</evidence>
<feature type="coiled-coil region" evidence="6">
    <location>
        <begin position="200"/>
        <end position="227"/>
    </location>
</feature>
<dbReference type="GO" id="GO:0009279">
    <property type="term" value="C:cell outer membrane"/>
    <property type="evidence" value="ECO:0007669"/>
    <property type="project" value="UniProtKB-SubCell"/>
</dbReference>
<name>H1DGK6_9BACT</name>
<comment type="caution">
    <text evidence="7">The sequence shown here is derived from an EMBL/GenBank/DDBJ whole genome shotgun (WGS) entry which is preliminary data.</text>
</comment>
<evidence type="ECO:0000256" key="2">
    <source>
        <dbReference type="ARBA" id="ARBA00022452"/>
    </source>
</evidence>
<dbReference type="EMBL" id="ADMC01000022">
    <property type="protein sequence ID" value="EHP47539.1"/>
    <property type="molecule type" value="Genomic_DNA"/>
</dbReference>
<dbReference type="AlphaFoldDB" id="H1DGK6"/>
<evidence type="ECO:0000256" key="3">
    <source>
        <dbReference type="ARBA" id="ARBA00022692"/>
    </source>
</evidence>
<evidence type="ECO:0000313" key="7">
    <source>
        <dbReference type="EMBL" id="EHP47539.1"/>
    </source>
</evidence>
<dbReference type="SUPFAM" id="SSF56954">
    <property type="entry name" value="Outer membrane efflux proteins (OEP)"/>
    <property type="match status" value="1"/>
</dbReference>
<dbReference type="GeneID" id="98068965"/>